<dbReference type="InParanoid" id="A0A0D0AYN9"/>
<gene>
    <name evidence="1" type="ORF">CY34DRAFT_800020</name>
</gene>
<dbReference type="AlphaFoldDB" id="A0A0D0AYN9"/>
<dbReference type="Proteomes" id="UP000054485">
    <property type="component" value="Unassembled WGS sequence"/>
</dbReference>
<evidence type="ECO:0000313" key="1">
    <source>
        <dbReference type="EMBL" id="KIK46846.1"/>
    </source>
</evidence>
<accession>A0A0D0AYN9</accession>
<name>A0A0D0AYN9_9AGAM</name>
<reference evidence="2" key="2">
    <citation type="submission" date="2015-01" db="EMBL/GenBank/DDBJ databases">
        <title>Evolutionary Origins and Diversification of the Mycorrhizal Mutualists.</title>
        <authorList>
            <consortium name="DOE Joint Genome Institute"/>
            <consortium name="Mycorrhizal Genomics Consortium"/>
            <person name="Kohler A."/>
            <person name="Kuo A."/>
            <person name="Nagy L.G."/>
            <person name="Floudas D."/>
            <person name="Copeland A."/>
            <person name="Barry K.W."/>
            <person name="Cichocki N."/>
            <person name="Veneault-Fourrey C."/>
            <person name="LaButti K."/>
            <person name="Lindquist E.A."/>
            <person name="Lipzen A."/>
            <person name="Lundell T."/>
            <person name="Morin E."/>
            <person name="Murat C."/>
            <person name="Riley R."/>
            <person name="Ohm R."/>
            <person name="Sun H."/>
            <person name="Tunlid A."/>
            <person name="Henrissat B."/>
            <person name="Grigoriev I.V."/>
            <person name="Hibbett D.S."/>
            <person name="Martin F."/>
        </authorList>
    </citation>
    <scope>NUCLEOTIDE SEQUENCE [LARGE SCALE GENOMIC DNA]</scope>
    <source>
        <strain evidence="2">UH-Slu-Lm8-n1</strain>
    </source>
</reference>
<organism evidence="1 2">
    <name type="scientific">Suillus luteus UH-Slu-Lm8-n1</name>
    <dbReference type="NCBI Taxonomy" id="930992"/>
    <lineage>
        <taxon>Eukaryota</taxon>
        <taxon>Fungi</taxon>
        <taxon>Dikarya</taxon>
        <taxon>Basidiomycota</taxon>
        <taxon>Agaricomycotina</taxon>
        <taxon>Agaricomycetes</taxon>
        <taxon>Agaricomycetidae</taxon>
        <taxon>Boletales</taxon>
        <taxon>Suillineae</taxon>
        <taxon>Suillaceae</taxon>
        <taxon>Suillus</taxon>
    </lineage>
</organism>
<reference evidence="1 2" key="1">
    <citation type="submission" date="2014-04" db="EMBL/GenBank/DDBJ databases">
        <authorList>
            <consortium name="DOE Joint Genome Institute"/>
            <person name="Kuo A."/>
            <person name="Ruytinx J."/>
            <person name="Rineau F."/>
            <person name="Colpaert J."/>
            <person name="Kohler A."/>
            <person name="Nagy L.G."/>
            <person name="Floudas D."/>
            <person name="Copeland A."/>
            <person name="Barry K.W."/>
            <person name="Cichocki N."/>
            <person name="Veneault-Fourrey C."/>
            <person name="LaButti K."/>
            <person name="Lindquist E.A."/>
            <person name="Lipzen A."/>
            <person name="Lundell T."/>
            <person name="Morin E."/>
            <person name="Murat C."/>
            <person name="Sun H."/>
            <person name="Tunlid A."/>
            <person name="Henrissat B."/>
            <person name="Grigoriev I.V."/>
            <person name="Hibbett D.S."/>
            <person name="Martin F."/>
            <person name="Nordberg H.P."/>
            <person name="Cantor M.N."/>
            <person name="Hua S.X."/>
        </authorList>
    </citation>
    <scope>NUCLEOTIDE SEQUENCE [LARGE SCALE GENOMIC DNA]</scope>
    <source>
        <strain evidence="1 2">UH-Slu-Lm8-n1</strain>
    </source>
</reference>
<dbReference type="EMBL" id="KN835154">
    <property type="protein sequence ID" value="KIK46846.1"/>
    <property type="molecule type" value="Genomic_DNA"/>
</dbReference>
<evidence type="ECO:0000313" key="2">
    <source>
        <dbReference type="Proteomes" id="UP000054485"/>
    </source>
</evidence>
<keyword evidence="2" id="KW-1185">Reference proteome</keyword>
<proteinExistence type="predicted"/>
<sequence>MLANKPRSEWWGRTWSEPCLHINSIDGVQIFPETVSSATQVRRHATVHARDEALDEQILLSGLQLILMLPRRKRMSTAVSLE</sequence>
<dbReference type="HOGENOM" id="CLU_2559829_0_0_1"/>
<protein>
    <submittedName>
        <fullName evidence="1">Uncharacterized protein</fullName>
    </submittedName>
</protein>